<evidence type="ECO:0000313" key="3">
    <source>
        <dbReference type="EMBL" id="OLY85666.1"/>
    </source>
</evidence>
<feature type="compositionally biased region" description="Basic and acidic residues" evidence="1">
    <location>
        <begin position="103"/>
        <end position="118"/>
    </location>
</feature>
<feature type="compositionally biased region" description="Basic and acidic residues" evidence="1">
    <location>
        <begin position="210"/>
        <end position="224"/>
    </location>
</feature>
<dbReference type="EMBL" id="LSSL01000043">
    <property type="protein sequence ID" value="OLY85666.1"/>
    <property type="molecule type" value="Genomic_DNA"/>
</dbReference>
<name>A0A1R0H978_9FUNG</name>
<evidence type="ECO:0000256" key="1">
    <source>
        <dbReference type="SAM" id="MobiDB-lite"/>
    </source>
</evidence>
<organism evidence="3 4">
    <name type="scientific">Smittium mucronatum</name>
    <dbReference type="NCBI Taxonomy" id="133383"/>
    <lineage>
        <taxon>Eukaryota</taxon>
        <taxon>Fungi</taxon>
        <taxon>Fungi incertae sedis</taxon>
        <taxon>Zoopagomycota</taxon>
        <taxon>Kickxellomycotina</taxon>
        <taxon>Harpellomycetes</taxon>
        <taxon>Harpellales</taxon>
        <taxon>Legeriomycetaceae</taxon>
        <taxon>Smittium</taxon>
    </lineage>
</organism>
<reference evidence="3 4" key="1">
    <citation type="journal article" date="2016" name="Mol. Biol. Evol.">
        <title>Genome-Wide Survey of Gut Fungi (Harpellales) Reveals the First Horizontally Transferred Ubiquitin Gene from a Mosquito Host.</title>
        <authorList>
            <person name="Wang Y."/>
            <person name="White M.M."/>
            <person name="Kvist S."/>
            <person name="Moncalvo J.M."/>
        </authorList>
    </citation>
    <scope>NUCLEOTIDE SEQUENCE [LARGE SCALE GENOMIC DNA]</scope>
    <source>
        <strain evidence="3 4">ALG-7-W6</strain>
    </source>
</reference>
<feature type="compositionally biased region" description="Polar residues" evidence="1">
    <location>
        <begin position="267"/>
        <end position="279"/>
    </location>
</feature>
<dbReference type="InterPro" id="IPR022226">
    <property type="entry name" value="DUF3752"/>
</dbReference>
<dbReference type="OrthoDB" id="73491at2759"/>
<sequence>MSDYSSDEYAPDLPPSMKPRVAGPHLTTIVKSETRPVIATSATPENPTISIPIVGPKLPHNISSSKSDSVVVGPSIESSIYTQKDAQDQVASLINDRVNASDFSKRPDSEVTREKRGEWMTLPPSFSLTSSTANSGKPRKFELSNKPDQKLKFDESWTRLPGEKSLNSEEKVKDTPNKQKQDPSNSRAYKERLEQDSKKRKIVDSYNTDFRPKSLMEMHQEKLANSKNKNIKRRSNRKDTSDDDGSSEWKQSRFNKERDMSVKWVDTTRNNNLANQTGFLNDKYSHGSKGSFL</sequence>
<accession>A0A1R0H978</accession>
<feature type="compositionally biased region" description="Low complexity" evidence="1">
    <location>
        <begin position="121"/>
        <end position="132"/>
    </location>
</feature>
<comment type="caution">
    <text evidence="3">The sequence shown here is derived from an EMBL/GenBank/DDBJ whole genome shotgun (WGS) entry which is preliminary data.</text>
</comment>
<keyword evidence="4" id="KW-1185">Reference proteome</keyword>
<evidence type="ECO:0000313" key="4">
    <source>
        <dbReference type="Proteomes" id="UP000187455"/>
    </source>
</evidence>
<feature type="region of interest" description="Disordered" evidence="1">
    <location>
        <begin position="1"/>
        <end position="23"/>
    </location>
</feature>
<dbReference type="PANTHER" id="PTHR46370">
    <property type="entry name" value="GPALPP MOTIFS-CONTAINING PROTEIN 1"/>
    <property type="match status" value="1"/>
</dbReference>
<dbReference type="AlphaFoldDB" id="A0A1R0H978"/>
<dbReference type="Proteomes" id="UP000187455">
    <property type="component" value="Unassembled WGS sequence"/>
</dbReference>
<dbReference type="Pfam" id="PF12572">
    <property type="entry name" value="DUF3752"/>
    <property type="match status" value="1"/>
</dbReference>
<evidence type="ECO:0000259" key="2">
    <source>
        <dbReference type="Pfam" id="PF12572"/>
    </source>
</evidence>
<feature type="compositionally biased region" description="Basic and acidic residues" evidence="1">
    <location>
        <begin position="250"/>
        <end position="261"/>
    </location>
</feature>
<feature type="region of interest" description="Disordered" evidence="1">
    <location>
        <begin position="98"/>
        <end position="293"/>
    </location>
</feature>
<feature type="compositionally biased region" description="Acidic residues" evidence="1">
    <location>
        <begin position="1"/>
        <end position="10"/>
    </location>
</feature>
<feature type="compositionally biased region" description="Basic and acidic residues" evidence="1">
    <location>
        <begin position="188"/>
        <end position="197"/>
    </location>
</feature>
<feature type="compositionally biased region" description="Basic and acidic residues" evidence="1">
    <location>
        <begin position="166"/>
        <end position="181"/>
    </location>
</feature>
<feature type="domain" description="DUF3752" evidence="2">
    <location>
        <begin position="134"/>
        <end position="284"/>
    </location>
</feature>
<protein>
    <recommendedName>
        <fullName evidence="2">DUF3752 domain-containing protein</fullName>
    </recommendedName>
</protein>
<feature type="compositionally biased region" description="Basic and acidic residues" evidence="1">
    <location>
        <begin position="139"/>
        <end position="157"/>
    </location>
</feature>
<dbReference type="PANTHER" id="PTHR46370:SF1">
    <property type="entry name" value="GPALPP MOTIFS-CONTAINING PROTEIN 1"/>
    <property type="match status" value="1"/>
</dbReference>
<proteinExistence type="predicted"/>
<dbReference type="InterPro" id="IPR046331">
    <property type="entry name" value="GPAM1-like"/>
</dbReference>
<gene>
    <name evidence="3" type="ORF">AYI68_g138</name>
</gene>